<dbReference type="InterPro" id="IPR014284">
    <property type="entry name" value="RNA_pol_sigma-70_dom"/>
</dbReference>
<dbReference type="NCBIfam" id="TIGR02392">
    <property type="entry name" value="rpoH_proteo"/>
    <property type="match status" value="1"/>
</dbReference>
<dbReference type="NCBIfam" id="TIGR02937">
    <property type="entry name" value="sigma70-ECF"/>
    <property type="match status" value="1"/>
</dbReference>
<dbReference type="CDD" id="cd06171">
    <property type="entry name" value="Sigma70_r4"/>
    <property type="match status" value="1"/>
</dbReference>
<gene>
    <name evidence="7" type="primary">rpoH</name>
    <name evidence="12" type="ORF">BECKLPF1236A_GA0070988_1002917</name>
    <name evidence="13" type="ORF">BECKLPF1236B_GA0070989_101212</name>
    <name evidence="14" type="ORF">BECKLPF1236C_GA0070990_1003117</name>
</gene>
<comment type="caution">
    <text evidence="7">Lacks conserved residue(s) required for the propagation of feature annotation.</text>
</comment>
<dbReference type="InterPro" id="IPR009042">
    <property type="entry name" value="RNA_pol_sigma70_r1_2"/>
</dbReference>
<evidence type="ECO:0000256" key="7">
    <source>
        <dbReference type="HAMAP-Rule" id="MF_00961"/>
    </source>
</evidence>
<dbReference type="Gene3D" id="1.20.120.1810">
    <property type="match status" value="1"/>
</dbReference>
<comment type="function">
    <text evidence="7">Sigma factors are initiation factors that promote the attachment of RNA polymerase to specific initiation sites and are then released. This sigma factor is involved in regulation of expression of heat shock genes.</text>
</comment>
<evidence type="ECO:0000259" key="11">
    <source>
        <dbReference type="PROSITE" id="PS00716"/>
    </source>
</evidence>
<evidence type="ECO:0000256" key="2">
    <source>
        <dbReference type="ARBA" id="ARBA00023015"/>
    </source>
</evidence>
<dbReference type="PANTHER" id="PTHR30376">
    <property type="entry name" value="SIGMA FACTOR RPOH HEAT SHOCK RELATED"/>
    <property type="match status" value="1"/>
</dbReference>
<dbReference type="SUPFAM" id="SSF88946">
    <property type="entry name" value="Sigma2 domain of RNA polymerase sigma factors"/>
    <property type="match status" value="1"/>
</dbReference>
<evidence type="ECO:0000313" key="12">
    <source>
        <dbReference type="EMBL" id="VFK09927.1"/>
    </source>
</evidence>
<feature type="short sequence motif" description="Interaction with polymerase core subunit RpoC" evidence="7">
    <location>
        <begin position="78"/>
        <end position="81"/>
    </location>
</feature>
<sequence>MMTKALDMTVALPAGSLEAYQQSVGSIPILTAEEEKELAERYRREGDLDAAWRLVSSHLRFVARIARSYSGYGLQEADLIQEGSIGLMKAVKRFDPDIGVRLVSFAVHWIRAEIHEFILRNWRIVKVATTKAQRKLFFNLRSAKKRLGWLNRSEVDAIAQDLGVAPDVVVEMEKRLNARDAVFDGLVEEEDEDRERFAPAAYLHDPRFEPAPQVEEEDWRRHGESQLRQALTTLDPRSKEIITRRWLEEEKSTLQELADQYQVTAERIRQLEKNAMKKLRGAMVM</sequence>
<dbReference type="InterPro" id="IPR050813">
    <property type="entry name" value="Sigma-70_Factor"/>
</dbReference>
<dbReference type="InterPro" id="IPR013324">
    <property type="entry name" value="RNA_pol_sigma_r3/r4-like"/>
</dbReference>
<dbReference type="Pfam" id="PF04545">
    <property type="entry name" value="Sigma70_r4"/>
    <property type="match status" value="1"/>
</dbReference>
<accession>A0A450XA90</accession>
<evidence type="ECO:0000256" key="6">
    <source>
        <dbReference type="ARBA" id="ARBA00023163"/>
    </source>
</evidence>
<keyword evidence="2 7" id="KW-0805">Transcription regulation</keyword>
<keyword evidence="5 7" id="KW-0238">DNA-binding</keyword>
<feature type="region of interest" description="Sigma-70 factor domain-2" evidence="7">
    <location>
        <begin position="54"/>
        <end position="123"/>
    </location>
</feature>
<dbReference type="GO" id="GO:0016987">
    <property type="term" value="F:sigma factor activity"/>
    <property type="evidence" value="ECO:0007669"/>
    <property type="project" value="UniProtKB-UniRule"/>
</dbReference>
<name>A0A450XA90_9GAMM</name>
<dbReference type="GO" id="GO:0006352">
    <property type="term" value="P:DNA-templated transcription initiation"/>
    <property type="evidence" value="ECO:0007669"/>
    <property type="project" value="UniProtKB-UniRule"/>
</dbReference>
<dbReference type="SUPFAM" id="SSF88659">
    <property type="entry name" value="Sigma3 and sigma4 domains of RNA polymerase sigma factors"/>
    <property type="match status" value="1"/>
</dbReference>
<reference evidence="14" key="1">
    <citation type="submission" date="2019-02" db="EMBL/GenBank/DDBJ databases">
        <authorList>
            <person name="Gruber-Vodicka R. H."/>
            <person name="Seah K. B. B."/>
        </authorList>
    </citation>
    <scope>NUCLEOTIDE SEQUENCE</scope>
    <source>
        <strain evidence="12">BECK_S312</strain>
        <strain evidence="13">BECK_S313</strain>
        <strain evidence="14">BECK_S426</strain>
    </source>
</reference>
<feature type="coiled-coil region" evidence="9">
    <location>
        <begin position="247"/>
        <end position="274"/>
    </location>
</feature>
<dbReference type="InterPro" id="IPR012759">
    <property type="entry name" value="RNA_pol_sigma_RpoH_proteobac"/>
</dbReference>
<dbReference type="PANTHER" id="PTHR30376:SF3">
    <property type="entry name" value="RNA POLYMERASE SIGMA FACTOR RPOH"/>
    <property type="match status" value="1"/>
</dbReference>
<comment type="subunit">
    <text evidence="7">Interacts with the RNA polymerase core enzyme.</text>
</comment>
<dbReference type="Pfam" id="PF00140">
    <property type="entry name" value="Sigma70_r1_2"/>
    <property type="match status" value="1"/>
</dbReference>
<feature type="domain" description="RNA polymerase sigma-70" evidence="11">
    <location>
        <begin position="253"/>
        <end position="279"/>
    </location>
</feature>
<dbReference type="AlphaFoldDB" id="A0A450XA90"/>
<dbReference type="InterPro" id="IPR007627">
    <property type="entry name" value="RNA_pol_sigma70_r2"/>
</dbReference>
<feature type="domain" description="RNA polymerase sigma-70" evidence="10">
    <location>
        <begin position="78"/>
        <end position="91"/>
    </location>
</feature>
<dbReference type="FunFam" id="1.10.10.10:FF:000285">
    <property type="entry name" value="RNA polymerase sigma factor RpoH"/>
    <property type="match status" value="1"/>
</dbReference>
<organism evidence="14">
    <name type="scientific">Candidatus Kentrum sp. LPFa</name>
    <dbReference type="NCBI Taxonomy" id="2126335"/>
    <lineage>
        <taxon>Bacteria</taxon>
        <taxon>Pseudomonadati</taxon>
        <taxon>Pseudomonadota</taxon>
        <taxon>Gammaproteobacteria</taxon>
        <taxon>Candidatus Kentrum</taxon>
    </lineage>
</organism>
<dbReference type="HAMAP" id="MF_00961">
    <property type="entry name" value="Sigma70_RpoH"/>
    <property type="match status" value="1"/>
</dbReference>
<dbReference type="Gene3D" id="1.20.140.160">
    <property type="match status" value="1"/>
</dbReference>
<evidence type="ECO:0000256" key="9">
    <source>
        <dbReference type="SAM" id="Coils"/>
    </source>
</evidence>
<evidence type="ECO:0000259" key="10">
    <source>
        <dbReference type="PROSITE" id="PS00715"/>
    </source>
</evidence>
<dbReference type="InterPro" id="IPR013325">
    <property type="entry name" value="RNA_pol_sigma_r2"/>
</dbReference>
<dbReference type="Pfam" id="PF04542">
    <property type="entry name" value="Sigma70_r2"/>
    <property type="match status" value="1"/>
</dbReference>
<dbReference type="PROSITE" id="PS00716">
    <property type="entry name" value="SIGMA70_2"/>
    <property type="match status" value="1"/>
</dbReference>
<dbReference type="EMBL" id="CAADFM010000029">
    <property type="protein sequence ID" value="VFK09927.1"/>
    <property type="molecule type" value="Genomic_DNA"/>
</dbReference>
<dbReference type="EMBL" id="CAADFP010000031">
    <property type="protein sequence ID" value="VFK26178.1"/>
    <property type="molecule type" value="Genomic_DNA"/>
</dbReference>
<evidence type="ECO:0000256" key="1">
    <source>
        <dbReference type="ARBA" id="ARBA00022490"/>
    </source>
</evidence>
<evidence type="ECO:0000256" key="5">
    <source>
        <dbReference type="ARBA" id="ARBA00023125"/>
    </source>
</evidence>
<dbReference type="PRINTS" id="PR00046">
    <property type="entry name" value="SIGMA70FCT"/>
</dbReference>
<dbReference type="InterPro" id="IPR007630">
    <property type="entry name" value="RNA_pol_sigma70_r4"/>
</dbReference>
<dbReference type="GO" id="GO:0009408">
    <property type="term" value="P:response to heat"/>
    <property type="evidence" value="ECO:0007669"/>
    <property type="project" value="UniProtKB-UniRule"/>
</dbReference>
<comment type="subcellular location">
    <subcellularLocation>
        <location evidence="7">Cytoplasm</location>
    </subcellularLocation>
</comment>
<dbReference type="NCBIfam" id="NF005143">
    <property type="entry name" value="PRK06596.1"/>
    <property type="match status" value="1"/>
</dbReference>
<dbReference type="EMBL" id="CAADFK010000012">
    <property type="protein sequence ID" value="VFK10146.1"/>
    <property type="molecule type" value="Genomic_DNA"/>
</dbReference>
<evidence type="ECO:0000256" key="3">
    <source>
        <dbReference type="ARBA" id="ARBA00023016"/>
    </source>
</evidence>
<dbReference type="FunFam" id="1.20.120.1810:FF:000001">
    <property type="entry name" value="RNA polymerase sigma factor RpoH"/>
    <property type="match status" value="1"/>
</dbReference>
<keyword evidence="6 7" id="KW-0804">Transcription</keyword>
<dbReference type="GO" id="GO:0003677">
    <property type="term" value="F:DNA binding"/>
    <property type="evidence" value="ECO:0007669"/>
    <property type="project" value="UniProtKB-UniRule"/>
</dbReference>
<keyword evidence="4 7" id="KW-0731">Sigma factor</keyword>
<evidence type="ECO:0000313" key="13">
    <source>
        <dbReference type="EMBL" id="VFK10146.1"/>
    </source>
</evidence>
<feature type="DNA-binding region" description="H-T-H motif" evidence="7">
    <location>
        <begin position="254"/>
        <end position="273"/>
    </location>
</feature>
<comment type="similarity">
    <text evidence="7">Belongs to the sigma-70 factor family. RpoH subfamily.</text>
</comment>
<keyword evidence="1 7" id="KW-0963">Cytoplasm</keyword>
<proteinExistence type="inferred from homology"/>
<protein>
    <recommendedName>
        <fullName evidence="7 8">RNA polymerase sigma factor RpoH</fullName>
    </recommendedName>
    <alternativeName>
        <fullName evidence="7">RNA polymerase sigma-32 factor</fullName>
    </alternativeName>
</protein>
<evidence type="ECO:0000256" key="4">
    <source>
        <dbReference type="ARBA" id="ARBA00023082"/>
    </source>
</evidence>
<evidence type="ECO:0000313" key="14">
    <source>
        <dbReference type="EMBL" id="VFK26178.1"/>
    </source>
</evidence>
<dbReference type="PROSITE" id="PS00715">
    <property type="entry name" value="SIGMA70_1"/>
    <property type="match status" value="1"/>
</dbReference>
<keyword evidence="3 7" id="KW-0346">Stress response</keyword>
<keyword evidence="9" id="KW-0175">Coiled coil</keyword>
<dbReference type="InterPro" id="IPR000943">
    <property type="entry name" value="RNA_pol_sigma70"/>
</dbReference>
<evidence type="ECO:0000256" key="8">
    <source>
        <dbReference type="NCBIfam" id="TIGR02392"/>
    </source>
</evidence>
<dbReference type="GO" id="GO:0005737">
    <property type="term" value="C:cytoplasm"/>
    <property type="evidence" value="ECO:0007669"/>
    <property type="project" value="UniProtKB-SubCell"/>
</dbReference>